<name>A0AAN9Y0A5_9HEMI</name>
<comment type="caution">
    <text evidence="1">The sequence shown here is derived from an EMBL/GenBank/DDBJ whole genome shotgun (WGS) entry which is preliminary data.</text>
</comment>
<organism evidence="1 2">
    <name type="scientific">Parthenolecanium corni</name>
    <dbReference type="NCBI Taxonomy" id="536013"/>
    <lineage>
        <taxon>Eukaryota</taxon>
        <taxon>Metazoa</taxon>
        <taxon>Ecdysozoa</taxon>
        <taxon>Arthropoda</taxon>
        <taxon>Hexapoda</taxon>
        <taxon>Insecta</taxon>
        <taxon>Pterygota</taxon>
        <taxon>Neoptera</taxon>
        <taxon>Paraneoptera</taxon>
        <taxon>Hemiptera</taxon>
        <taxon>Sternorrhyncha</taxon>
        <taxon>Coccoidea</taxon>
        <taxon>Coccidae</taxon>
        <taxon>Parthenolecanium</taxon>
    </lineage>
</organism>
<dbReference type="GO" id="GO:0007005">
    <property type="term" value="P:mitochondrion organization"/>
    <property type="evidence" value="ECO:0007669"/>
    <property type="project" value="TreeGrafter"/>
</dbReference>
<proteinExistence type="predicted"/>
<evidence type="ECO:0000313" key="1">
    <source>
        <dbReference type="EMBL" id="KAK7579627.1"/>
    </source>
</evidence>
<gene>
    <name evidence="1" type="ORF">V9T40_000256</name>
</gene>
<dbReference type="InterPro" id="IPR034629">
    <property type="entry name" value="PTCD2"/>
</dbReference>
<reference evidence="1 2" key="1">
    <citation type="submission" date="2024-03" db="EMBL/GenBank/DDBJ databases">
        <title>Adaptation during the transition from Ophiocordyceps entomopathogen to insect associate is accompanied by gene loss and intensified selection.</title>
        <authorList>
            <person name="Ward C.M."/>
            <person name="Onetto C.A."/>
            <person name="Borneman A.R."/>
        </authorList>
    </citation>
    <scope>NUCLEOTIDE SEQUENCE [LARGE SCALE GENOMIC DNA]</scope>
    <source>
        <strain evidence="1">AWRI1</strain>
        <tissue evidence="1">Single Adult Female</tissue>
    </source>
</reference>
<dbReference type="GO" id="GO:0005739">
    <property type="term" value="C:mitochondrion"/>
    <property type="evidence" value="ECO:0007669"/>
    <property type="project" value="InterPro"/>
</dbReference>
<dbReference type="AlphaFoldDB" id="A0AAN9Y0A5"/>
<dbReference type="GO" id="GO:0003723">
    <property type="term" value="F:RNA binding"/>
    <property type="evidence" value="ECO:0007669"/>
    <property type="project" value="TreeGrafter"/>
</dbReference>
<dbReference type="PANTHER" id="PTHR14700">
    <property type="entry name" value="PENTATRICOPEPTIDE REPEAT-CONTAINING PROTEIN 2, MITOCHONDRIAL"/>
    <property type="match status" value="1"/>
</dbReference>
<evidence type="ECO:0008006" key="3">
    <source>
        <dbReference type="Google" id="ProtNLM"/>
    </source>
</evidence>
<dbReference type="Proteomes" id="UP001367676">
    <property type="component" value="Unassembled WGS sequence"/>
</dbReference>
<dbReference type="PANTHER" id="PTHR14700:SF0">
    <property type="entry name" value="PENTATRICOPEPTIDE REPEAT-CONTAINING PROTEIN 2, MITOCHONDRIAL"/>
    <property type="match status" value="1"/>
</dbReference>
<evidence type="ECO:0000313" key="2">
    <source>
        <dbReference type="Proteomes" id="UP001367676"/>
    </source>
</evidence>
<dbReference type="GO" id="GO:0050684">
    <property type="term" value="P:regulation of mRNA processing"/>
    <property type="evidence" value="ECO:0007669"/>
    <property type="project" value="InterPro"/>
</dbReference>
<sequence length="270" mass="31060">MIFTEDLKQFIHVTSGSDEQLSLAVQMMEKFHQQNAQLRFGSYHFGPVVMRMYYLFNKPDEALQAYYNPKLDGFFDHLSAHVILFDLLFINGKYEEIIELYEKVKQKQLFFGKYPRSLMILLFASCYKIVWREMHESGLLPLRRAACYLGALALKQNSPHVALEIVSALSSQNFVLVRSIKACSFCALGRIEEVITILRSVLTFDAPNIPKQTFPVDVTLDELLFSEISITKPVNRNQSVLRAAFNGAEDTSNRNRSYNFFRRPGLSDMS</sequence>
<accession>A0AAN9Y0A5</accession>
<protein>
    <recommendedName>
        <fullName evidence="3">Pentatricopeptide repeat-containing protein</fullName>
    </recommendedName>
</protein>
<keyword evidence="2" id="KW-1185">Reference proteome</keyword>
<dbReference type="EMBL" id="JBBCAQ010000034">
    <property type="protein sequence ID" value="KAK7579627.1"/>
    <property type="molecule type" value="Genomic_DNA"/>
</dbReference>